<evidence type="ECO:0000313" key="15">
    <source>
        <dbReference type="EMBL" id="CAH1635878.1"/>
    </source>
</evidence>
<dbReference type="Pfam" id="PF13676">
    <property type="entry name" value="TIR_2"/>
    <property type="match status" value="1"/>
</dbReference>
<sequence length="927" mass="100253">MARWALVLALVGAWWAPAQLMEPPHCAAAGRCTAAGSSQSEYIYIVDGFTVNLEYTDSGYFKLKCTKGLTLDNSALPTFESQLRVNKVYFEDCPSPQSSYADVLERFNVVVLEKMTLTKIGNLTATHFAQLQHLHKLELLTAALAPGALAALSQLQYLLLDSVRTAPGELRRLPASLETLSLMRMGMDVTAADLAALPRLDYLVVRDPANVRVDASAAPRMLSLDLPAAVLARELSPSLRKLTVFGWGEAHPAPWLQCALESLDVRDALAEELPPGWLARCSALQSLRVDSAGRLARLEPGALRGAVALRELRVVSTALQYLPPGLLDDVPQLKLLDLSSNRLLELPGGLFAKTNALESLNLSSNQLTQSVLSSLSAVTSLVSLDLSNNNLKDSCGSKSDAVRESSPLQYLKLLRKLVLKNTNISMICRDWRENMPQLKTLDLTDNLFEYITFADMQFYGTADVSVDLQRNNVSVLEYTREDYKSAVNLDKPALRARLVLSSRLRCDCHVYWAARAFHERPAHAPLVPRCADGSPLGRAPAALECAGAPPGVRCAAPCACAWRPGERAVLRVRCEGAALRSARAALAAVHAPRGLAADWELYLANNSIERVLDLRNNSVSSLSARSARQLVRRGAWLAGNPLHCGCGAADALAVLRAGLRDAAAATCLGGAPLAGARPAPCAAWPAPALGAAAALATLLLGAALLAALWRQPGLRLRLKAALHRRGWLPAQPEPDDDARRFDVFVSFSHGDEHFVRSQLVARLESGPAPYRLCLHYRDWAPGGWIPAQIAASVRASRRTVAVVSEHFLRSSWARAEFQEAHALALREARPRLVVVLLEEPARLPLDDRLRRYLAANTYVRWGDPWFWEKLYLALPRGRGPAPAGGPAGPAAPLATTLASGAPPALDKSSDALDGDESTLVPLTPALA</sequence>
<feature type="region of interest" description="Disordered" evidence="11">
    <location>
        <begin position="881"/>
        <end position="927"/>
    </location>
</feature>
<dbReference type="AlphaFoldDB" id="A0A9P0HX90"/>
<name>A0A9P0HX90_SPOLI</name>
<keyword evidence="7 12" id="KW-1133">Transmembrane helix</keyword>
<evidence type="ECO:0000313" key="16">
    <source>
        <dbReference type="Proteomes" id="UP001153321"/>
    </source>
</evidence>
<keyword evidence="9" id="KW-0675">Receptor</keyword>
<dbReference type="InterPro" id="IPR000157">
    <property type="entry name" value="TIR_dom"/>
</dbReference>
<keyword evidence="8 12" id="KW-0472">Membrane</keyword>
<proteinExistence type="inferred from homology"/>
<feature type="compositionally biased region" description="Low complexity" evidence="11">
    <location>
        <begin position="888"/>
        <end position="905"/>
    </location>
</feature>
<gene>
    <name evidence="15" type="ORF">SPLIT_LOCUS1240</name>
</gene>
<keyword evidence="3" id="KW-0433">Leucine-rich repeat</keyword>
<evidence type="ECO:0000256" key="4">
    <source>
        <dbReference type="ARBA" id="ARBA00022692"/>
    </source>
</evidence>
<comment type="subcellular location">
    <subcellularLocation>
        <location evidence="1">Membrane</location>
        <topology evidence="1">Single-pass membrane protein</topology>
    </subcellularLocation>
</comment>
<evidence type="ECO:0000256" key="12">
    <source>
        <dbReference type="SAM" id="Phobius"/>
    </source>
</evidence>
<dbReference type="GO" id="GO:0005886">
    <property type="term" value="C:plasma membrane"/>
    <property type="evidence" value="ECO:0007669"/>
    <property type="project" value="TreeGrafter"/>
</dbReference>
<keyword evidence="4 12" id="KW-0812">Transmembrane</keyword>
<evidence type="ECO:0000256" key="7">
    <source>
        <dbReference type="ARBA" id="ARBA00022989"/>
    </source>
</evidence>
<evidence type="ECO:0000256" key="5">
    <source>
        <dbReference type="ARBA" id="ARBA00022729"/>
    </source>
</evidence>
<dbReference type="GO" id="GO:0007165">
    <property type="term" value="P:signal transduction"/>
    <property type="evidence" value="ECO:0007669"/>
    <property type="project" value="InterPro"/>
</dbReference>
<dbReference type="EMBL" id="LR824542">
    <property type="protein sequence ID" value="CAH1635878.1"/>
    <property type="molecule type" value="Genomic_DNA"/>
</dbReference>
<evidence type="ECO:0000256" key="9">
    <source>
        <dbReference type="ARBA" id="ARBA00023170"/>
    </source>
</evidence>
<reference evidence="15" key="1">
    <citation type="submission" date="2022-02" db="EMBL/GenBank/DDBJ databases">
        <authorList>
            <person name="King R."/>
        </authorList>
    </citation>
    <scope>NUCLEOTIDE SEQUENCE</scope>
</reference>
<dbReference type="Gene3D" id="3.40.50.10140">
    <property type="entry name" value="Toll/interleukin-1 receptor homology (TIR) domain"/>
    <property type="match status" value="1"/>
</dbReference>
<dbReference type="Gene3D" id="3.80.10.10">
    <property type="entry name" value="Ribonuclease Inhibitor"/>
    <property type="match status" value="2"/>
</dbReference>
<evidence type="ECO:0000256" key="1">
    <source>
        <dbReference type="ARBA" id="ARBA00004167"/>
    </source>
</evidence>
<protein>
    <recommendedName>
        <fullName evidence="14">TIR domain-containing protein</fullName>
    </recommendedName>
</protein>
<evidence type="ECO:0000256" key="6">
    <source>
        <dbReference type="ARBA" id="ARBA00022737"/>
    </source>
</evidence>
<dbReference type="SUPFAM" id="SSF52047">
    <property type="entry name" value="RNI-like"/>
    <property type="match status" value="1"/>
</dbReference>
<dbReference type="InterPro" id="IPR035897">
    <property type="entry name" value="Toll_tir_struct_dom_sf"/>
</dbReference>
<organism evidence="15 16">
    <name type="scientific">Spodoptera littoralis</name>
    <name type="common">Egyptian cotton leafworm</name>
    <dbReference type="NCBI Taxonomy" id="7109"/>
    <lineage>
        <taxon>Eukaryota</taxon>
        <taxon>Metazoa</taxon>
        <taxon>Ecdysozoa</taxon>
        <taxon>Arthropoda</taxon>
        <taxon>Hexapoda</taxon>
        <taxon>Insecta</taxon>
        <taxon>Pterygota</taxon>
        <taxon>Neoptera</taxon>
        <taxon>Endopterygota</taxon>
        <taxon>Lepidoptera</taxon>
        <taxon>Glossata</taxon>
        <taxon>Ditrysia</taxon>
        <taxon>Noctuoidea</taxon>
        <taxon>Noctuidae</taxon>
        <taxon>Amphipyrinae</taxon>
        <taxon>Spodoptera</taxon>
    </lineage>
</organism>
<keyword evidence="16" id="KW-1185">Reference proteome</keyword>
<comment type="similarity">
    <text evidence="2">Belongs to the Toll-like receptor family.</text>
</comment>
<keyword evidence="5 13" id="KW-0732">Signal</keyword>
<dbReference type="Pfam" id="PF13855">
    <property type="entry name" value="LRR_8"/>
    <property type="match status" value="1"/>
</dbReference>
<dbReference type="SMART" id="SM00369">
    <property type="entry name" value="LRR_TYP"/>
    <property type="match status" value="5"/>
</dbReference>
<evidence type="ECO:0000256" key="2">
    <source>
        <dbReference type="ARBA" id="ARBA00009634"/>
    </source>
</evidence>
<dbReference type="GO" id="GO:0038023">
    <property type="term" value="F:signaling receptor activity"/>
    <property type="evidence" value="ECO:0007669"/>
    <property type="project" value="TreeGrafter"/>
</dbReference>
<dbReference type="InterPro" id="IPR003591">
    <property type="entry name" value="Leu-rich_rpt_typical-subtyp"/>
</dbReference>
<evidence type="ECO:0000256" key="8">
    <source>
        <dbReference type="ARBA" id="ARBA00023136"/>
    </source>
</evidence>
<dbReference type="PANTHER" id="PTHR24365:SF541">
    <property type="entry name" value="PROTEIN TOLL-RELATED"/>
    <property type="match status" value="1"/>
</dbReference>
<dbReference type="PROSITE" id="PS51450">
    <property type="entry name" value="LRR"/>
    <property type="match status" value="2"/>
</dbReference>
<dbReference type="SUPFAM" id="SSF52200">
    <property type="entry name" value="Toll/Interleukin receptor TIR domain"/>
    <property type="match status" value="1"/>
</dbReference>
<keyword evidence="10" id="KW-0325">Glycoprotein</keyword>
<dbReference type="SMART" id="SM00255">
    <property type="entry name" value="TIR"/>
    <property type="match status" value="1"/>
</dbReference>
<feature type="domain" description="TIR" evidence="14">
    <location>
        <begin position="739"/>
        <end position="874"/>
    </location>
</feature>
<dbReference type="PANTHER" id="PTHR24365">
    <property type="entry name" value="TOLL-LIKE RECEPTOR"/>
    <property type="match status" value="1"/>
</dbReference>
<accession>A0A9P0HX90</accession>
<evidence type="ECO:0000256" key="11">
    <source>
        <dbReference type="SAM" id="MobiDB-lite"/>
    </source>
</evidence>
<evidence type="ECO:0000256" key="3">
    <source>
        <dbReference type="ARBA" id="ARBA00022614"/>
    </source>
</evidence>
<feature type="transmembrane region" description="Helical" evidence="12">
    <location>
        <begin position="688"/>
        <end position="709"/>
    </location>
</feature>
<feature type="chain" id="PRO_5040107131" description="TIR domain-containing protein" evidence="13">
    <location>
        <begin position="21"/>
        <end position="927"/>
    </location>
</feature>
<feature type="signal peptide" evidence="13">
    <location>
        <begin position="1"/>
        <end position="20"/>
    </location>
</feature>
<dbReference type="InterPro" id="IPR032675">
    <property type="entry name" value="LRR_dom_sf"/>
</dbReference>
<dbReference type="PROSITE" id="PS50104">
    <property type="entry name" value="TIR"/>
    <property type="match status" value="1"/>
</dbReference>
<dbReference type="Proteomes" id="UP001153321">
    <property type="component" value="Chromosome 11"/>
</dbReference>
<keyword evidence="6" id="KW-0677">Repeat</keyword>
<evidence type="ECO:0000259" key="14">
    <source>
        <dbReference type="PROSITE" id="PS50104"/>
    </source>
</evidence>
<dbReference type="InterPro" id="IPR001611">
    <property type="entry name" value="Leu-rich_rpt"/>
</dbReference>
<evidence type="ECO:0000256" key="10">
    <source>
        <dbReference type="ARBA" id="ARBA00023180"/>
    </source>
</evidence>
<evidence type="ECO:0000256" key="13">
    <source>
        <dbReference type="SAM" id="SignalP"/>
    </source>
</evidence>